<name>A0A448ZZE2_METSV</name>
<evidence type="ECO:0000313" key="1">
    <source>
        <dbReference type="EMBL" id="VEU56595.1"/>
    </source>
</evidence>
<sequence>MLDNPSLTSQKINTQIEKLNDAKNKLIETLKAKLNGKNICFMNNVNNHNFVTNNQLNNHYRMSFIANSIYYFDIFFEDKNLSYDFYYSETNPTDLDLSNLTYLKKKSLTYLELVYSREVYHKVVICK</sequence>
<gene>
    <name evidence="1" type="ORF">NCTC10113_01507</name>
</gene>
<accession>A0A448ZZE2</accession>
<keyword evidence="1" id="KW-0614">Plasmid</keyword>
<dbReference type="RefSeq" id="WP_024543852.1">
    <property type="nucleotide sequence ID" value="NZ_BPLV01000001.1"/>
</dbReference>
<dbReference type="AlphaFoldDB" id="A0A448ZZE2"/>
<proteinExistence type="predicted"/>
<geneLocation type="plasmid" evidence="1">
    <name>2</name>
</geneLocation>
<dbReference type="EMBL" id="LR214939">
    <property type="protein sequence ID" value="VEU56595.1"/>
    <property type="molecule type" value="Genomic_DNA"/>
</dbReference>
<protein>
    <submittedName>
        <fullName evidence="1">Uncharacterized protein</fullName>
    </submittedName>
</protein>
<reference evidence="1" key="1">
    <citation type="submission" date="2019-01" db="EMBL/GenBank/DDBJ databases">
        <authorList>
            <consortium name="Pathogen Informatics"/>
        </authorList>
    </citation>
    <scope>NUCLEOTIDE SEQUENCE [LARGE SCALE GENOMIC DNA]</scope>
    <source>
        <strain evidence="1">NCTC10113</strain>
    </source>
</reference>
<organism evidence="1">
    <name type="scientific">Metamycoplasma salivarium</name>
    <name type="common">Mycoplasma salivarium</name>
    <dbReference type="NCBI Taxonomy" id="2124"/>
    <lineage>
        <taxon>Bacteria</taxon>
        <taxon>Bacillati</taxon>
        <taxon>Mycoplasmatota</taxon>
        <taxon>Mycoplasmoidales</taxon>
        <taxon>Metamycoplasmataceae</taxon>
        <taxon>Metamycoplasma</taxon>
    </lineage>
</organism>